<evidence type="ECO:0000259" key="3">
    <source>
        <dbReference type="Pfam" id="PF13632"/>
    </source>
</evidence>
<dbReference type="PANTHER" id="PTHR16779:SF1">
    <property type="entry name" value="BETA-1,4-MANNOSYLTRANSFERASE EGH"/>
    <property type="match status" value="1"/>
</dbReference>
<dbReference type="AlphaFoldDB" id="A0AAG5D1M4"/>
<feature type="transmembrane region" description="Helical" evidence="1">
    <location>
        <begin position="52"/>
        <end position="71"/>
    </location>
</feature>
<keyword evidence="2" id="KW-0732">Signal</keyword>
<keyword evidence="1" id="KW-0812">Transmembrane</keyword>
<feature type="domain" description="Glycosyltransferase 2-like" evidence="3">
    <location>
        <begin position="179"/>
        <end position="257"/>
    </location>
</feature>
<dbReference type="EnsemblMetazoa" id="ENSAATROPT005038">
    <property type="protein sequence ID" value="ENSAATROPP004759"/>
    <property type="gene ID" value="ENSAATROPG004007"/>
</dbReference>
<sequence>MLNSTWKHLLHCLLLFSLLALFLIYSRSHNVYTDPWTTYGPLLTSVLYFLRFLIFLALPQILFNFFGLVLYNAFPGRVMLCGSPLFLPFICVRIVTRGDYPELVRRNVLRNMNVCLGAGLANFCIEVVTDRTIGLGRARRIREIVVPKQYRTKSGALFKARALQYCLEDGVNTLHNDDWVVHLDEETLLTKDSVRGIMNFVLNGRHLFGQGVITYAKDPIVNWWTTLADSYRVADDMGKLRLQFKLFHKPLFGWKGSFQA</sequence>
<reference evidence="4" key="1">
    <citation type="submission" date="2024-04" db="UniProtKB">
        <authorList>
            <consortium name="EnsemblMetazoa"/>
        </authorList>
    </citation>
    <scope>IDENTIFICATION</scope>
    <source>
        <strain evidence="4">EBRO</strain>
    </source>
</reference>
<dbReference type="GO" id="GO:0005737">
    <property type="term" value="C:cytoplasm"/>
    <property type="evidence" value="ECO:0007669"/>
    <property type="project" value="TreeGrafter"/>
</dbReference>
<evidence type="ECO:0000313" key="4">
    <source>
        <dbReference type="EnsemblMetazoa" id="ENSAATROPP004759"/>
    </source>
</evidence>
<proteinExistence type="predicted"/>
<keyword evidence="1" id="KW-1133">Transmembrane helix</keyword>
<name>A0AAG5D1M4_ANOAO</name>
<feature type="signal peptide" evidence="2">
    <location>
        <begin position="1"/>
        <end position="28"/>
    </location>
</feature>
<keyword evidence="1" id="KW-0472">Membrane</keyword>
<keyword evidence="5" id="KW-1185">Reference proteome</keyword>
<protein>
    <recommendedName>
        <fullName evidence="3">Glycosyltransferase 2-like domain-containing protein</fullName>
    </recommendedName>
</protein>
<dbReference type="InterPro" id="IPR027389">
    <property type="entry name" value="B_mannosylTrfase_Bre-3/Egh"/>
</dbReference>
<dbReference type="PANTHER" id="PTHR16779">
    <property type="entry name" value="BETA-1,4-MANNOSYLTRANSFERASE EGH"/>
    <property type="match status" value="1"/>
</dbReference>
<dbReference type="Proteomes" id="UP000075880">
    <property type="component" value="Unassembled WGS sequence"/>
</dbReference>
<feature type="chain" id="PRO_5042587554" description="Glycosyltransferase 2-like domain-containing protein" evidence="2">
    <location>
        <begin position="29"/>
        <end position="260"/>
    </location>
</feature>
<organism evidence="4 5">
    <name type="scientific">Anopheles atroparvus</name>
    <name type="common">European mosquito</name>
    <dbReference type="NCBI Taxonomy" id="41427"/>
    <lineage>
        <taxon>Eukaryota</taxon>
        <taxon>Metazoa</taxon>
        <taxon>Ecdysozoa</taxon>
        <taxon>Arthropoda</taxon>
        <taxon>Hexapoda</taxon>
        <taxon>Insecta</taxon>
        <taxon>Pterygota</taxon>
        <taxon>Neoptera</taxon>
        <taxon>Endopterygota</taxon>
        <taxon>Diptera</taxon>
        <taxon>Nematocera</taxon>
        <taxon>Culicoidea</taxon>
        <taxon>Culicidae</taxon>
        <taxon>Anophelinae</taxon>
        <taxon>Anopheles</taxon>
    </lineage>
</organism>
<accession>A0AAG5D1M4</accession>
<dbReference type="GO" id="GO:0019187">
    <property type="term" value="F:beta-1,4-mannosyltransferase activity"/>
    <property type="evidence" value="ECO:0007669"/>
    <property type="project" value="InterPro"/>
</dbReference>
<evidence type="ECO:0000313" key="5">
    <source>
        <dbReference type="Proteomes" id="UP000075880"/>
    </source>
</evidence>
<evidence type="ECO:0000256" key="1">
    <source>
        <dbReference type="SAM" id="Phobius"/>
    </source>
</evidence>
<dbReference type="Pfam" id="PF13632">
    <property type="entry name" value="Glyco_trans_2_3"/>
    <property type="match status" value="1"/>
</dbReference>
<dbReference type="InterPro" id="IPR001173">
    <property type="entry name" value="Glyco_trans_2-like"/>
</dbReference>
<evidence type="ECO:0000256" key="2">
    <source>
        <dbReference type="SAM" id="SignalP"/>
    </source>
</evidence>